<organism evidence="1">
    <name type="scientific">freshwater metagenome</name>
    <dbReference type="NCBI Taxonomy" id="449393"/>
    <lineage>
        <taxon>unclassified sequences</taxon>
        <taxon>metagenomes</taxon>
        <taxon>ecological metagenomes</taxon>
    </lineage>
</organism>
<protein>
    <submittedName>
        <fullName evidence="1">Unannotated protein</fullName>
    </submittedName>
</protein>
<evidence type="ECO:0000313" key="1">
    <source>
        <dbReference type="EMBL" id="CAB4990571.1"/>
    </source>
</evidence>
<accession>A0A6J7NB65</accession>
<dbReference type="EMBL" id="CAFBOG010000173">
    <property type="protein sequence ID" value="CAB4990571.1"/>
    <property type="molecule type" value="Genomic_DNA"/>
</dbReference>
<name>A0A6J7NB65_9ZZZZ</name>
<sequence>MVFKCPVADSATGMSVRRNQIGNWATHMVGPPNRLASEVAAPGSRTAGKLRQTTMNPVAVTEPDWS</sequence>
<reference evidence="1" key="1">
    <citation type="submission" date="2020-05" db="EMBL/GenBank/DDBJ databases">
        <authorList>
            <person name="Chiriac C."/>
            <person name="Salcher M."/>
            <person name="Ghai R."/>
            <person name="Kavagutti S V."/>
        </authorList>
    </citation>
    <scope>NUCLEOTIDE SEQUENCE</scope>
</reference>
<dbReference type="AlphaFoldDB" id="A0A6J7NB65"/>
<proteinExistence type="predicted"/>
<gene>
    <name evidence="1" type="ORF">UFOPK3914_01571</name>
</gene>